<organism evidence="4 5">
    <name type="scientific">Cyprinodon variegatus</name>
    <name type="common">Sheepshead minnow</name>
    <dbReference type="NCBI Taxonomy" id="28743"/>
    <lineage>
        <taxon>Eukaryota</taxon>
        <taxon>Metazoa</taxon>
        <taxon>Chordata</taxon>
        <taxon>Craniata</taxon>
        <taxon>Vertebrata</taxon>
        <taxon>Euteleostomi</taxon>
        <taxon>Actinopterygii</taxon>
        <taxon>Neopterygii</taxon>
        <taxon>Teleostei</taxon>
        <taxon>Neoteleostei</taxon>
        <taxon>Acanthomorphata</taxon>
        <taxon>Ovalentaria</taxon>
        <taxon>Atherinomorphae</taxon>
        <taxon>Cyprinodontiformes</taxon>
        <taxon>Cyprinodontidae</taxon>
        <taxon>Cyprinodon</taxon>
    </lineage>
</organism>
<reference evidence="4" key="2">
    <citation type="submission" date="2025-09" db="UniProtKB">
        <authorList>
            <consortium name="Ensembl"/>
        </authorList>
    </citation>
    <scope>IDENTIFICATION</scope>
</reference>
<evidence type="ECO:0000256" key="2">
    <source>
        <dbReference type="SAM" id="MobiDB-lite"/>
    </source>
</evidence>
<protein>
    <submittedName>
        <fullName evidence="4">Notum pectinacetylesterase 2</fullName>
    </submittedName>
</protein>
<dbReference type="AlphaFoldDB" id="A0A3Q2EE99"/>
<feature type="compositionally biased region" description="Polar residues" evidence="2">
    <location>
        <begin position="68"/>
        <end position="77"/>
    </location>
</feature>
<keyword evidence="5" id="KW-1185">Reference proteome</keyword>
<dbReference type="GeneTree" id="ENSGT00940000165776"/>
<evidence type="ECO:0000256" key="1">
    <source>
        <dbReference type="ARBA" id="ARBA00010213"/>
    </source>
</evidence>
<proteinExistence type="inferred from homology"/>
<dbReference type="Proteomes" id="UP000265020">
    <property type="component" value="Unassembled WGS sequence"/>
</dbReference>
<evidence type="ECO:0000256" key="3">
    <source>
        <dbReference type="SAM" id="SignalP"/>
    </source>
</evidence>
<dbReference type="Ensembl" id="ENSCVAT00000025150.1">
    <property type="protein sequence ID" value="ENSCVAP00000030848.1"/>
    <property type="gene ID" value="ENSCVAG00000019701.1"/>
</dbReference>
<dbReference type="InterPro" id="IPR004963">
    <property type="entry name" value="PAE/NOTUM"/>
</dbReference>
<dbReference type="OMA" id="FFYNKTE"/>
<feature type="region of interest" description="Disordered" evidence="2">
    <location>
        <begin position="26"/>
        <end position="77"/>
    </location>
</feature>
<feature type="chain" id="PRO_5018759974" evidence="3">
    <location>
        <begin position="19"/>
        <end position="429"/>
    </location>
</feature>
<dbReference type="GO" id="GO:1990699">
    <property type="term" value="F:palmitoleyl hydrolase activity"/>
    <property type="evidence" value="ECO:0007669"/>
    <property type="project" value="TreeGrafter"/>
</dbReference>
<accession>A0A3Q2EE99</accession>
<dbReference type="Pfam" id="PF03283">
    <property type="entry name" value="PAE"/>
    <property type="match status" value="1"/>
</dbReference>
<feature type="signal peptide" evidence="3">
    <location>
        <begin position="1"/>
        <end position="18"/>
    </location>
</feature>
<dbReference type="PANTHER" id="PTHR21562">
    <property type="entry name" value="NOTUM-RELATED"/>
    <property type="match status" value="1"/>
</dbReference>
<dbReference type="STRING" id="28743.ENSCVAP00000030848"/>
<dbReference type="GO" id="GO:0090090">
    <property type="term" value="P:negative regulation of canonical Wnt signaling pathway"/>
    <property type="evidence" value="ECO:0007669"/>
    <property type="project" value="TreeGrafter"/>
</dbReference>
<evidence type="ECO:0000313" key="4">
    <source>
        <dbReference type="Ensembl" id="ENSCVAP00000030848.1"/>
    </source>
</evidence>
<evidence type="ECO:0000313" key="5">
    <source>
        <dbReference type="Proteomes" id="UP000265020"/>
    </source>
</evidence>
<comment type="similarity">
    <text evidence="1">Belongs to the pectinacetylesterase family. Notum subfamily.</text>
</comment>
<name>A0A3Q2EE99_CYPVA</name>
<sequence length="429" mass="47966">MKILGHVTFFLLLVGIWAQNNRNAKASGRSTKRGGGAHAGRAAQSTPAADSSQGSGRSSGRPADTRQDSSVGTRAAGQQTDEMRLQFLRNAQVTCNDGSAAGFYLKEYRGSRRWLLFLEGGWCCYSKETCDSRYQNIPRLMSSSGWPQTKRGTGILSSLAEENPHWHNANLVFIPYCSSDVWSGTAEYSFMGSLIIREVIKDLIPKGIKQAKVVVLAGTSAGATGVLLNIERVASQLQRLGTEAQVRGLVDSGWFLESKQQRSPNCPETISCTPEDAIKIGLRLWNGVVPDRCRQLYKRGEEWQCFFGHRLYSTLTSALFIVQWLFDEEQLRVENIYMGGQSLSEEQWQYIQNLGVEIKNSLRDVSAVFAPSCLSHTLITKRDSFFRVTDHVRFPPHMLFLDLITQFLIFLFSTSFHVRAASVTHLTLF</sequence>
<feature type="compositionally biased region" description="Low complexity" evidence="2">
    <location>
        <begin position="51"/>
        <end position="61"/>
    </location>
</feature>
<dbReference type="PANTHER" id="PTHR21562:SF10">
    <property type="entry name" value="CARBOXYLESTERASE NOTUM2"/>
    <property type="match status" value="1"/>
</dbReference>
<dbReference type="GO" id="GO:0008045">
    <property type="term" value="P:motor neuron axon guidance"/>
    <property type="evidence" value="ECO:0007669"/>
    <property type="project" value="Ensembl"/>
</dbReference>
<reference evidence="4" key="1">
    <citation type="submission" date="2025-08" db="UniProtKB">
        <authorList>
            <consortium name="Ensembl"/>
        </authorList>
    </citation>
    <scope>IDENTIFICATION</scope>
</reference>
<keyword evidence="3" id="KW-0732">Signal</keyword>